<gene>
    <name evidence="2" type="ORF">CHH72_09155</name>
</gene>
<comment type="caution">
    <text evidence="2">The sequence shown here is derived from an EMBL/GenBank/DDBJ whole genome shotgun (WGS) entry which is preliminary data.</text>
</comment>
<evidence type="ECO:0000313" key="3">
    <source>
        <dbReference type="Proteomes" id="UP000216207"/>
    </source>
</evidence>
<feature type="domain" description="Glyoxalase/fosfomycin resistance/dioxygenase" evidence="1">
    <location>
        <begin position="11"/>
        <end position="108"/>
    </location>
</feature>
<dbReference type="InterPro" id="IPR029068">
    <property type="entry name" value="Glyas_Bleomycin-R_OHBP_Dase"/>
</dbReference>
<sequence>MTVQIIPVFKVTNLAKSKEFYTKRLGFTANDIAADCVAVQKKDAIFHLMERPGSQNAHCRLFVEDIGEFFTERETSLEEWKALGKLWLSANGQLILAIKDTDGNTIELIEGNQKQLDLVPHLNAYE</sequence>
<dbReference type="Pfam" id="PF00903">
    <property type="entry name" value="Glyoxalase"/>
    <property type="match status" value="1"/>
</dbReference>
<dbReference type="SUPFAM" id="SSF54593">
    <property type="entry name" value="Glyoxalase/Bleomycin resistance protein/Dihydroxybiphenyl dioxygenase"/>
    <property type="match status" value="1"/>
</dbReference>
<dbReference type="InterPro" id="IPR004360">
    <property type="entry name" value="Glyas_Fos-R_dOase_dom"/>
</dbReference>
<dbReference type="RefSeq" id="WP_063609230.1">
    <property type="nucleotide sequence ID" value="NZ_BOQS01000001.1"/>
</dbReference>
<name>A0A268P0B1_SHOCL</name>
<evidence type="ECO:0000259" key="1">
    <source>
        <dbReference type="Pfam" id="PF00903"/>
    </source>
</evidence>
<organism evidence="2 3">
    <name type="scientific">Shouchella clausii</name>
    <name type="common">Alkalihalobacillus clausii</name>
    <dbReference type="NCBI Taxonomy" id="79880"/>
    <lineage>
        <taxon>Bacteria</taxon>
        <taxon>Bacillati</taxon>
        <taxon>Bacillota</taxon>
        <taxon>Bacilli</taxon>
        <taxon>Bacillales</taxon>
        <taxon>Bacillaceae</taxon>
        <taxon>Shouchella</taxon>
    </lineage>
</organism>
<dbReference type="Proteomes" id="UP000216207">
    <property type="component" value="Unassembled WGS sequence"/>
</dbReference>
<dbReference type="Gene3D" id="3.10.180.10">
    <property type="entry name" value="2,3-Dihydroxybiphenyl 1,2-Dioxygenase, domain 1"/>
    <property type="match status" value="1"/>
</dbReference>
<proteinExistence type="predicted"/>
<protein>
    <recommendedName>
        <fullName evidence="1">Glyoxalase/fosfomycin resistance/dioxygenase domain-containing protein</fullName>
    </recommendedName>
</protein>
<accession>A0A268P0B1</accession>
<dbReference type="EMBL" id="NPCC01000010">
    <property type="protein sequence ID" value="PAE89183.1"/>
    <property type="molecule type" value="Genomic_DNA"/>
</dbReference>
<evidence type="ECO:0000313" key="2">
    <source>
        <dbReference type="EMBL" id="PAE89183.1"/>
    </source>
</evidence>
<reference evidence="2 3" key="1">
    <citation type="submission" date="2017-07" db="EMBL/GenBank/DDBJ databases">
        <title>Isolation and whole genome analysis of endospore-forming bacteria from heroin.</title>
        <authorList>
            <person name="Kalinowski J."/>
            <person name="Ahrens B."/>
            <person name="Al-Dilaimi A."/>
            <person name="Winkler A."/>
            <person name="Wibberg D."/>
            <person name="Schleenbecker U."/>
            <person name="Ruckert C."/>
            <person name="Wolfel R."/>
            <person name="Grass G."/>
        </authorList>
    </citation>
    <scope>NUCLEOTIDE SEQUENCE [LARGE SCALE GENOMIC DNA]</scope>
    <source>
        <strain evidence="2 3">7539</strain>
    </source>
</reference>
<dbReference type="AlphaFoldDB" id="A0A268P0B1"/>